<gene>
    <name evidence="3" type="ordered locus">FraEuI1c_5699</name>
</gene>
<dbReference type="Pfam" id="PF01979">
    <property type="entry name" value="Amidohydro_1"/>
    <property type="match status" value="1"/>
</dbReference>
<accession>E3IUJ8</accession>
<organism evidence="3 4">
    <name type="scientific">Pseudofrankia inefficax (strain DSM 45817 / CECT 9037 / DDB 130130 / EuI1c)</name>
    <name type="common">Frankia inefficax</name>
    <dbReference type="NCBI Taxonomy" id="298654"/>
    <lineage>
        <taxon>Bacteria</taxon>
        <taxon>Bacillati</taxon>
        <taxon>Actinomycetota</taxon>
        <taxon>Actinomycetes</taxon>
        <taxon>Frankiales</taxon>
        <taxon>Frankiaceae</taxon>
        <taxon>Pseudofrankia</taxon>
    </lineage>
</organism>
<dbReference type="GO" id="GO:0016810">
    <property type="term" value="F:hydrolase activity, acting on carbon-nitrogen (but not peptide) bonds"/>
    <property type="evidence" value="ECO:0007669"/>
    <property type="project" value="InterPro"/>
</dbReference>
<dbReference type="Proteomes" id="UP000002484">
    <property type="component" value="Chromosome"/>
</dbReference>
<keyword evidence="3" id="KW-0378">Hydrolase</keyword>
<reference evidence="3 4" key="1">
    <citation type="submission" date="2010-10" db="EMBL/GenBank/DDBJ databases">
        <title>Complete sequence of Frankia sp. EuI1c.</title>
        <authorList>
            <consortium name="US DOE Joint Genome Institute"/>
            <person name="Lucas S."/>
            <person name="Copeland A."/>
            <person name="Lapidus A."/>
            <person name="Cheng J.-F."/>
            <person name="Bruce D."/>
            <person name="Goodwin L."/>
            <person name="Pitluck S."/>
            <person name="Chertkov O."/>
            <person name="Detter J.C."/>
            <person name="Han C."/>
            <person name="Tapia R."/>
            <person name="Land M."/>
            <person name="Hauser L."/>
            <person name="Jeffries C."/>
            <person name="Kyrpides N."/>
            <person name="Ivanova N."/>
            <person name="Mikhailova N."/>
            <person name="Beauchemin N."/>
            <person name="Sen A."/>
            <person name="Sur S.A."/>
            <person name="Gtari M."/>
            <person name="Wall L."/>
            <person name="Tisa L."/>
            <person name="Woyke T."/>
        </authorList>
    </citation>
    <scope>NUCLEOTIDE SEQUENCE [LARGE SCALE GENOMIC DNA]</scope>
    <source>
        <strain evidence="4">DSM 45817 / CECT 9037 / EuI1c</strain>
    </source>
</reference>
<dbReference type="PANTHER" id="PTHR43135:SF3">
    <property type="entry name" value="ALPHA-D-RIBOSE 1-METHYLPHOSPHONATE 5-TRIPHOSPHATE DIPHOSPHATASE"/>
    <property type="match status" value="1"/>
</dbReference>
<dbReference type="KEGG" id="fri:FraEuI1c_5699"/>
<dbReference type="RefSeq" id="WP_013426801.1">
    <property type="nucleotide sequence ID" value="NC_014666.1"/>
</dbReference>
<dbReference type="Gene3D" id="1.20.58.520">
    <property type="entry name" value="Amidohydrolase"/>
    <property type="match status" value="1"/>
</dbReference>
<dbReference type="PANTHER" id="PTHR43135">
    <property type="entry name" value="ALPHA-D-RIBOSE 1-METHYLPHOSPHONATE 5-TRIPHOSPHATE DIPHOSPHATASE"/>
    <property type="match status" value="1"/>
</dbReference>
<dbReference type="OrthoDB" id="3514520at2"/>
<dbReference type="Gene3D" id="3.30.110.90">
    <property type="entry name" value="Amidohydrolase"/>
    <property type="match status" value="1"/>
</dbReference>
<feature type="region of interest" description="Disordered" evidence="1">
    <location>
        <begin position="107"/>
        <end position="129"/>
    </location>
</feature>
<dbReference type="InterPro" id="IPR006680">
    <property type="entry name" value="Amidohydro-rel"/>
</dbReference>
<dbReference type="SUPFAM" id="SSF51338">
    <property type="entry name" value="Composite domain of metallo-dependent hydrolases"/>
    <property type="match status" value="1"/>
</dbReference>
<dbReference type="HOGENOM" id="CLU_023620_6_1_11"/>
<keyword evidence="4" id="KW-1185">Reference proteome</keyword>
<dbReference type="InterPro" id="IPR032466">
    <property type="entry name" value="Metal_Hydrolase"/>
</dbReference>
<evidence type="ECO:0000256" key="1">
    <source>
        <dbReference type="SAM" id="MobiDB-lite"/>
    </source>
</evidence>
<dbReference type="AlphaFoldDB" id="E3IUJ8"/>
<dbReference type="InterPro" id="IPR051781">
    <property type="entry name" value="Metallo-dep_Hydrolase"/>
</dbReference>
<dbReference type="eggNOG" id="COG1228">
    <property type="taxonomic scope" value="Bacteria"/>
</dbReference>
<dbReference type="Gene3D" id="3.40.50.10910">
    <property type="entry name" value="Amidohydrolase"/>
    <property type="match status" value="1"/>
</dbReference>
<evidence type="ECO:0000259" key="2">
    <source>
        <dbReference type="Pfam" id="PF01979"/>
    </source>
</evidence>
<sequence>MTEHEESPILIRGVRLIDGPALSHRTSVLIDGARIVAIGPDLSASGRQVVDGADGVLMPGLIDAHVHLHGEENLEQLARAGVTTALDMACWPRELVDELRGRPGLTDIRSAGVPATSPGSAHSRIPGRPQAALVSGPADAEAFVRDRLADGSDYIKLIADLPGLDQPTLDALVAAARRQGRLTVAHAVRLISYQMALAAGADVLTHVPLDTVLDEATVTAIAERDRVVVPTLTMMDAVATRFFGHGADGADGARGEAAAPPGPGYHNARHSVGLLHRAGVPILAGTDANATVGVPANISHGPSLHRELELLVRAGLSPRDAIAAATSLPAKHFGLSDRGAIRPGLRADLVLIAGDPLADITDSRRVERVWCAGIPATTS</sequence>
<dbReference type="InterPro" id="IPR011059">
    <property type="entry name" value="Metal-dep_hydrolase_composite"/>
</dbReference>
<evidence type="ECO:0000313" key="3">
    <source>
        <dbReference type="EMBL" id="ADP83683.1"/>
    </source>
</evidence>
<protein>
    <submittedName>
        <fullName evidence="3">Amidohydrolase</fullName>
    </submittedName>
</protein>
<dbReference type="Gene3D" id="2.30.40.10">
    <property type="entry name" value="Urease, subunit C, domain 1"/>
    <property type="match status" value="1"/>
</dbReference>
<evidence type="ECO:0000313" key="4">
    <source>
        <dbReference type="Proteomes" id="UP000002484"/>
    </source>
</evidence>
<dbReference type="EMBL" id="CP002299">
    <property type="protein sequence ID" value="ADP83683.1"/>
    <property type="molecule type" value="Genomic_DNA"/>
</dbReference>
<dbReference type="STRING" id="298654.FraEuI1c_5699"/>
<feature type="domain" description="Amidohydrolase-related" evidence="2">
    <location>
        <begin position="56"/>
        <end position="373"/>
    </location>
</feature>
<dbReference type="SUPFAM" id="SSF51556">
    <property type="entry name" value="Metallo-dependent hydrolases"/>
    <property type="match status" value="1"/>
</dbReference>
<proteinExistence type="predicted"/>
<dbReference type="InParanoid" id="E3IUJ8"/>
<name>E3IUJ8_PSEI1</name>